<evidence type="ECO:0000313" key="4">
    <source>
        <dbReference type="Proteomes" id="UP000605676"/>
    </source>
</evidence>
<dbReference type="Gene3D" id="2.160.20.10">
    <property type="entry name" value="Single-stranded right-handed beta-helix, Pectin lyase-like"/>
    <property type="match status" value="1"/>
</dbReference>
<reference evidence="3 4" key="1">
    <citation type="submission" date="2021-01" db="EMBL/GenBank/DDBJ databases">
        <title>Carboxyliciviraga sp.nov., isolated from coastal sediments.</title>
        <authorList>
            <person name="Lu D."/>
            <person name="Zhang T."/>
        </authorList>
    </citation>
    <scope>NUCLEOTIDE SEQUENCE [LARGE SCALE GENOMIC DNA]</scope>
    <source>
        <strain evidence="3 4">N1Y132</strain>
    </source>
</reference>
<accession>A0ABS1HP70</accession>
<evidence type="ECO:0000313" key="3">
    <source>
        <dbReference type="EMBL" id="MBK3519464.1"/>
    </source>
</evidence>
<feature type="domain" description="DUF1565" evidence="2">
    <location>
        <begin position="27"/>
        <end position="66"/>
    </location>
</feature>
<name>A0ABS1HP70_9BACT</name>
<feature type="signal peptide" evidence="1">
    <location>
        <begin position="1"/>
        <end position="19"/>
    </location>
</feature>
<evidence type="ECO:0000259" key="2">
    <source>
        <dbReference type="Pfam" id="PF07602"/>
    </source>
</evidence>
<organism evidence="3 4">
    <name type="scientific">Carboxylicivirga marina</name>
    <dbReference type="NCBI Taxonomy" id="2800988"/>
    <lineage>
        <taxon>Bacteria</taxon>
        <taxon>Pseudomonadati</taxon>
        <taxon>Bacteroidota</taxon>
        <taxon>Bacteroidia</taxon>
        <taxon>Marinilabiliales</taxon>
        <taxon>Marinilabiliaceae</taxon>
        <taxon>Carboxylicivirga</taxon>
    </lineage>
</organism>
<dbReference type="RefSeq" id="WP_200466683.1">
    <property type="nucleotide sequence ID" value="NZ_JAENRR010000070.1"/>
</dbReference>
<gene>
    <name evidence="3" type="ORF">JIV24_19110</name>
</gene>
<dbReference type="InterPro" id="IPR011050">
    <property type="entry name" value="Pectin_lyase_fold/virulence"/>
</dbReference>
<protein>
    <submittedName>
        <fullName evidence="3">DUF1565 domain-containing protein</fullName>
    </submittedName>
</protein>
<dbReference type="InterPro" id="IPR012334">
    <property type="entry name" value="Pectin_lyas_fold"/>
</dbReference>
<sequence>MKALYLLIFLSIATKTVCSQELFVSPTGNDNYAGTKNEPLKTLSKALSLSSQGTIYLLEGNYKQSTIISNKN</sequence>
<comment type="caution">
    <text evidence="3">The sequence shown here is derived from an EMBL/GenBank/DDBJ whole genome shotgun (WGS) entry which is preliminary data.</text>
</comment>
<dbReference type="EMBL" id="JAENRR010000070">
    <property type="protein sequence ID" value="MBK3519464.1"/>
    <property type="molecule type" value="Genomic_DNA"/>
</dbReference>
<keyword evidence="4" id="KW-1185">Reference proteome</keyword>
<keyword evidence="1" id="KW-0732">Signal</keyword>
<dbReference type="Pfam" id="PF07602">
    <property type="entry name" value="DUF1565"/>
    <property type="match status" value="1"/>
</dbReference>
<evidence type="ECO:0000256" key="1">
    <source>
        <dbReference type="SAM" id="SignalP"/>
    </source>
</evidence>
<dbReference type="SUPFAM" id="SSF51126">
    <property type="entry name" value="Pectin lyase-like"/>
    <property type="match status" value="1"/>
</dbReference>
<proteinExistence type="predicted"/>
<dbReference type="Proteomes" id="UP000605676">
    <property type="component" value="Unassembled WGS sequence"/>
</dbReference>
<feature type="chain" id="PRO_5045637499" evidence="1">
    <location>
        <begin position="20"/>
        <end position="72"/>
    </location>
</feature>
<dbReference type="InterPro" id="IPR011459">
    <property type="entry name" value="DUF1565"/>
</dbReference>